<proteinExistence type="predicted"/>
<feature type="non-terminal residue" evidence="1">
    <location>
        <position position="125"/>
    </location>
</feature>
<dbReference type="InterPro" id="IPR043502">
    <property type="entry name" value="DNA/RNA_pol_sf"/>
</dbReference>
<dbReference type="AlphaFoldDB" id="A0A8B6FDW5"/>
<dbReference type="OrthoDB" id="10053808at2759"/>
<evidence type="ECO:0000313" key="2">
    <source>
        <dbReference type="Proteomes" id="UP000596742"/>
    </source>
</evidence>
<keyword evidence="2" id="KW-1185">Reference proteome</keyword>
<comment type="caution">
    <text evidence="1">The sequence shown here is derived from an EMBL/GenBank/DDBJ whole genome shotgun (WGS) entry which is preliminary data.</text>
</comment>
<organism evidence="1 2">
    <name type="scientific">Mytilus galloprovincialis</name>
    <name type="common">Mediterranean mussel</name>
    <dbReference type="NCBI Taxonomy" id="29158"/>
    <lineage>
        <taxon>Eukaryota</taxon>
        <taxon>Metazoa</taxon>
        <taxon>Spiralia</taxon>
        <taxon>Lophotrochozoa</taxon>
        <taxon>Mollusca</taxon>
        <taxon>Bivalvia</taxon>
        <taxon>Autobranchia</taxon>
        <taxon>Pteriomorphia</taxon>
        <taxon>Mytilida</taxon>
        <taxon>Mytiloidea</taxon>
        <taxon>Mytilidae</taxon>
        <taxon>Mytilinae</taxon>
        <taxon>Mytilus</taxon>
    </lineage>
</organism>
<evidence type="ECO:0000313" key="1">
    <source>
        <dbReference type="EMBL" id="VDI46650.1"/>
    </source>
</evidence>
<sequence>MYKKNFTDECKHTDEERAISGTWVTDEIKKAVSKGYLITELYEVWHFDEVSQYNPDTKEGGIFTEYVNTFLKIKQEASGWPEWCLTDQDKHTYIKNYFENEGIWLEEKNIKENPGLRQLAKLILN</sequence>
<reference evidence="1" key="1">
    <citation type="submission" date="2018-11" db="EMBL/GenBank/DDBJ databases">
        <authorList>
            <person name="Alioto T."/>
            <person name="Alioto T."/>
        </authorList>
    </citation>
    <scope>NUCLEOTIDE SEQUENCE</scope>
</reference>
<accession>A0A8B6FDW5</accession>
<dbReference type="SUPFAM" id="SSF56672">
    <property type="entry name" value="DNA/RNA polymerases"/>
    <property type="match status" value="1"/>
</dbReference>
<dbReference type="PANTHER" id="PTHR33568">
    <property type="entry name" value="DNA POLYMERASE"/>
    <property type="match status" value="1"/>
</dbReference>
<protein>
    <submittedName>
        <fullName evidence="1">Uncharacterized protein</fullName>
    </submittedName>
</protein>
<name>A0A8B6FDW5_MYTGA</name>
<dbReference type="PANTHER" id="PTHR33568:SF3">
    <property type="entry name" value="DNA-DIRECTED DNA POLYMERASE"/>
    <property type="match status" value="1"/>
</dbReference>
<dbReference type="Proteomes" id="UP000596742">
    <property type="component" value="Unassembled WGS sequence"/>
</dbReference>
<dbReference type="EMBL" id="UYJE01006528">
    <property type="protein sequence ID" value="VDI46650.1"/>
    <property type="molecule type" value="Genomic_DNA"/>
</dbReference>
<gene>
    <name evidence="1" type="ORF">MGAL_10B060770</name>
</gene>